<reference evidence="3" key="1">
    <citation type="journal article" date="2014" name="Int. J. Syst. Evol. Microbiol.">
        <title>Complete genome sequence of Corynebacterium casei LMG S-19264T (=DSM 44701T), isolated from a smear-ripened cheese.</title>
        <authorList>
            <consortium name="US DOE Joint Genome Institute (JGI-PGF)"/>
            <person name="Walter F."/>
            <person name="Albersmeier A."/>
            <person name="Kalinowski J."/>
            <person name="Ruckert C."/>
        </authorList>
    </citation>
    <scope>NUCLEOTIDE SEQUENCE</scope>
    <source>
        <strain evidence="3">CGMCC 1.15322</strain>
    </source>
</reference>
<comment type="caution">
    <text evidence="3">The sequence shown here is derived from an EMBL/GenBank/DDBJ whole genome shotgun (WGS) entry which is preliminary data.</text>
</comment>
<evidence type="ECO:0000313" key="4">
    <source>
        <dbReference type="Proteomes" id="UP000620596"/>
    </source>
</evidence>
<dbReference type="Pfam" id="PF02954">
    <property type="entry name" value="HTH_8"/>
    <property type="match status" value="1"/>
</dbReference>
<organism evidence="3 4">
    <name type="scientific">Polaromonas eurypsychrophila</name>
    <dbReference type="NCBI Taxonomy" id="1614635"/>
    <lineage>
        <taxon>Bacteria</taxon>
        <taxon>Pseudomonadati</taxon>
        <taxon>Pseudomonadota</taxon>
        <taxon>Betaproteobacteria</taxon>
        <taxon>Burkholderiales</taxon>
        <taxon>Comamonadaceae</taxon>
        <taxon>Polaromonas</taxon>
    </lineage>
</organism>
<dbReference type="PRINTS" id="PR01590">
    <property type="entry name" value="HTHFIS"/>
</dbReference>
<dbReference type="InterPro" id="IPR009057">
    <property type="entry name" value="Homeodomain-like_sf"/>
</dbReference>
<dbReference type="Proteomes" id="UP000620596">
    <property type="component" value="Unassembled WGS sequence"/>
</dbReference>
<dbReference type="Gene3D" id="3.30.450.40">
    <property type="match status" value="1"/>
</dbReference>
<gene>
    <name evidence="3" type="ORF">GCM10011496_05010</name>
</gene>
<evidence type="ECO:0000313" key="3">
    <source>
        <dbReference type="EMBL" id="GGA87333.1"/>
    </source>
</evidence>
<dbReference type="InterPro" id="IPR029016">
    <property type="entry name" value="GAF-like_dom_sf"/>
</dbReference>
<dbReference type="SUPFAM" id="SSF55781">
    <property type="entry name" value="GAF domain-like"/>
    <property type="match status" value="1"/>
</dbReference>
<dbReference type="RefSeq" id="WP_188706203.1">
    <property type="nucleotide sequence ID" value="NZ_BMIG01000001.1"/>
</dbReference>
<evidence type="ECO:0000259" key="2">
    <source>
        <dbReference type="Pfam" id="PF02954"/>
    </source>
</evidence>
<dbReference type="GO" id="GO:0043565">
    <property type="term" value="F:sequence-specific DNA binding"/>
    <property type="evidence" value="ECO:0007669"/>
    <property type="project" value="InterPro"/>
</dbReference>
<dbReference type="Gene3D" id="1.10.10.60">
    <property type="entry name" value="Homeodomain-like"/>
    <property type="match status" value="1"/>
</dbReference>
<keyword evidence="4" id="KW-1185">Reference proteome</keyword>
<proteinExistence type="predicted"/>
<dbReference type="AlphaFoldDB" id="A0A916S6Z8"/>
<protein>
    <submittedName>
        <fullName evidence="3">Uncharacterized protein</fullName>
    </submittedName>
</protein>
<dbReference type="InterPro" id="IPR003018">
    <property type="entry name" value="GAF"/>
</dbReference>
<name>A0A916S6Z8_9BURK</name>
<dbReference type="Pfam" id="PF01590">
    <property type="entry name" value="GAF"/>
    <property type="match status" value="1"/>
</dbReference>
<dbReference type="InterPro" id="IPR002197">
    <property type="entry name" value="HTH_Fis"/>
</dbReference>
<evidence type="ECO:0000259" key="1">
    <source>
        <dbReference type="Pfam" id="PF01590"/>
    </source>
</evidence>
<feature type="domain" description="DNA binding HTH" evidence="2">
    <location>
        <begin position="335"/>
        <end position="372"/>
    </location>
</feature>
<reference evidence="3" key="2">
    <citation type="submission" date="2020-09" db="EMBL/GenBank/DDBJ databases">
        <authorList>
            <person name="Sun Q."/>
            <person name="Zhou Y."/>
        </authorList>
    </citation>
    <scope>NUCLEOTIDE SEQUENCE</scope>
    <source>
        <strain evidence="3">CGMCC 1.15322</strain>
    </source>
</reference>
<sequence length="377" mass="40869">MLSVLPPSSEQRLQQIAQARQAVIHEGNSLSSSWTDSWIERSWQRCLVNGQRPEQQVSFDIIAPQALRRTEEANHVLVQAARPVLEKLGAAIASTRYFAILTNAQGVVVDFNGAIDRRDRRADLITRIGVDLSEDSVGTTAIGAALNELQPVWLHRGEHFFNANSAYSCAGAPLFGPDGRCAGMLDLTGVDTVERPELKHLVVQSARSIENALIQSRPHDLLIRLNWSSHSLGDDMDGLIALDPDGWVTGANPVARQMVPALQAGSPAAVHCSELFAMPYEMLFDAAKSDTLGYQQPMDVPLWSGLRLHALPLLRGQVAAPGRLGPRVAAPALPLKDVETALIRKAVNEAKGNVMKAARALGISRATVYRRLGGKAK</sequence>
<dbReference type="SUPFAM" id="SSF46689">
    <property type="entry name" value="Homeodomain-like"/>
    <property type="match status" value="1"/>
</dbReference>
<accession>A0A916S6Z8</accession>
<dbReference type="EMBL" id="BMIG01000001">
    <property type="protein sequence ID" value="GGA87333.1"/>
    <property type="molecule type" value="Genomic_DNA"/>
</dbReference>
<feature type="domain" description="GAF" evidence="1">
    <location>
        <begin position="79"/>
        <end position="213"/>
    </location>
</feature>